<dbReference type="RefSeq" id="XP_010830818.1">
    <property type="nucleotide sequence ID" value="XM_010832516.1"/>
</dbReference>
<evidence type="ECO:0000256" key="2">
    <source>
        <dbReference type="ARBA" id="ARBA00006818"/>
    </source>
</evidence>
<proteinExistence type="inferred from homology"/>
<dbReference type="PANTHER" id="PTHR31626:SF3">
    <property type="entry name" value="PROTEIN FAM171A2"/>
    <property type="match status" value="1"/>
</dbReference>
<organism evidence="12 13">
    <name type="scientific">Bison bison bison</name>
    <name type="common">North American plains bison</name>
    <dbReference type="NCBI Taxonomy" id="43346"/>
    <lineage>
        <taxon>Eukaryota</taxon>
        <taxon>Metazoa</taxon>
        <taxon>Chordata</taxon>
        <taxon>Craniata</taxon>
        <taxon>Vertebrata</taxon>
        <taxon>Euteleostomi</taxon>
        <taxon>Mammalia</taxon>
        <taxon>Eutheria</taxon>
        <taxon>Laurasiatheria</taxon>
        <taxon>Artiodactyla</taxon>
        <taxon>Ruminantia</taxon>
        <taxon>Pecora</taxon>
        <taxon>Bovidae</taxon>
        <taxon>Bovinae</taxon>
        <taxon>Bison</taxon>
    </lineage>
</organism>
<evidence type="ECO:0000259" key="10">
    <source>
        <dbReference type="Pfam" id="PF10577"/>
    </source>
</evidence>
<evidence type="ECO:0000259" key="11">
    <source>
        <dbReference type="Pfam" id="PF20771"/>
    </source>
</evidence>
<evidence type="ECO:0000256" key="6">
    <source>
        <dbReference type="ARBA" id="ARBA00023136"/>
    </source>
</evidence>
<evidence type="ECO:0000256" key="9">
    <source>
        <dbReference type="SAM" id="Phobius"/>
    </source>
</evidence>
<dbReference type="InterPro" id="IPR049175">
    <property type="entry name" value="FAM171_C"/>
</dbReference>
<accession>A0A6P3GGP2</accession>
<feature type="region of interest" description="Disordered" evidence="8">
    <location>
        <begin position="431"/>
        <end position="544"/>
    </location>
</feature>
<evidence type="ECO:0000313" key="13">
    <source>
        <dbReference type="RefSeq" id="XP_010830818.1"/>
    </source>
</evidence>
<keyword evidence="4" id="KW-0732">Signal</keyword>
<dbReference type="Pfam" id="PF20771">
    <property type="entry name" value="FAM171A1-2-B_C"/>
    <property type="match status" value="1"/>
</dbReference>
<feature type="domain" description="FAM171 N-terminal" evidence="10">
    <location>
        <begin position="93"/>
        <end position="347"/>
    </location>
</feature>
<keyword evidence="5 9" id="KW-1133">Transmembrane helix</keyword>
<dbReference type="Proteomes" id="UP000515208">
    <property type="component" value="Unplaced"/>
</dbReference>
<feature type="transmembrane region" description="Helical" evidence="9">
    <location>
        <begin position="368"/>
        <end position="392"/>
    </location>
</feature>
<keyword evidence="7" id="KW-0325">Glycoprotein</keyword>
<dbReference type="AlphaFoldDB" id="A0A6P3GGP2"/>
<dbReference type="InterPro" id="IPR048530">
    <property type="entry name" value="FAM171_N"/>
</dbReference>
<dbReference type="GO" id="GO:0016020">
    <property type="term" value="C:membrane"/>
    <property type="evidence" value="ECO:0007669"/>
    <property type="project" value="UniProtKB-SubCell"/>
</dbReference>
<dbReference type="CTD" id="284069"/>
<sequence>MLSWLTGCGQCRLEGQVPGSLSSKPPATPVPARPQLTPSSSYLSIAVEETLPAPHGPSHSQPQLPLLILRLPPGFSSPLPPPYSLHPILPTEILIKVQVYVSGELVPLARASVDVFGNRMLLAAGTTDSEGVATLPLSYRLGTWVLVTAARPGFLTNSVPWRVDKLPLYASVSLYLLPERPATLILYEDLVHILLGSPGARSQPWVQFQRRAARLPVTSTYSQLWASLTPASTQQEMRAFPAFLGTEASSSGNGSWLELMPVAAVSVHLLAGNGTEVPLSGPIHLSLPVPSEPRALAVGTSIPAWRFDPKSGLWVRNGTGVIRKEGRQLYWTFVSPQLGYWAAAMASPTAGLVTITSGIQDIGTYHTIFLLTILAALALLVLILLCLLVYYCRRRCLKPRQQHRKLQLSGPSDGNKRDQATSMSQLHLICGGSLEPAPSGDPEAPPPGPLHSAFSSSRDLTGSRDDFFRAKPRSASRPGRAATVPRGRGRSRGDSSRSSASELRRDSLTSPEDELGAEVGDEAGDKKSPWQRREERPLMVFNVK</sequence>
<dbReference type="PANTHER" id="PTHR31626">
    <property type="entry name" value="SUSHI DOMAIN-CONTAINING PROTEIN"/>
    <property type="match status" value="1"/>
</dbReference>
<feature type="region of interest" description="Disordered" evidence="8">
    <location>
        <begin position="402"/>
        <end position="421"/>
    </location>
</feature>
<keyword evidence="6 9" id="KW-0472">Membrane</keyword>
<feature type="compositionally biased region" description="Acidic residues" evidence="8">
    <location>
        <begin position="511"/>
        <end position="522"/>
    </location>
</feature>
<feature type="compositionally biased region" description="Basic and acidic residues" evidence="8">
    <location>
        <begin position="523"/>
        <end position="537"/>
    </location>
</feature>
<evidence type="ECO:0000256" key="7">
    <source>
        <dbReference type="ARBA" id="ARBA00023180"/>
    </source>
</evidence>
<evidence type="ECO:0000256" key="4">
    <source>
        <dbReference type="ARBA" id="ARBA00022729"/>
    </source>
</evidence>
<reference evidence="13" key="1">
    <citation type="submission" date="2025-08" db="UniProtKB">
        <authorList>
            <consortium name="RefSeq"/>
        </authorList>
    </citation>
    <scope>IDENTIFICATION</scope>
    <source>
        <tissue evidence="13">Blood</tissue>
    </source>
</reference>
<dbReference type="OrthoDB" id="8762914at2759"/>
<evidence type="ECO:0000256" key="3">
    <source>
        <dbReference type="ARBA" id="ARBA00022692"/>
    </source>
</evidence>
<evidence type="ECO:0000256" key="5">
    <source>
        <dbReference type="ARBA" id="ARBA00022989"/>
    </source>
</evidence>
<dbReference type="Pfam" id="PF10577">
    <property type="entry name" value="FAM171A1-2-B_N"/>
    <property type="match status" value="1"/>
</dbReference>
<comment type="similarity">
    <text evidence="2">Belongs to the FAM171 family.</text>
</comment>
<dbReference type="GeneID" id="104983024"/>
<keyword evidence="12" id="KW-1185">Reference proteome</keyword>
<keyword evidence="3 9" id="KW-0812">Transmembrane</keyword>
<dbReference type="InterPro" id="IPR018890">
    <property type="entry name" value="FAM171"/>
</dbReference>
<evidence type="ECO:0000313" key="12">
    <source>
        <dbReference type="Proteomes" id="UP000515208"/>
    </source>
</evidence>
<comment type="subcellular location">
    <subcellularLocation>
        <location evidence="1">Membrane</location>
        <topology evidence="1">Single-pass type I membrane protein</topology>
    </subcellularLocation>
</comment>
<feature type="region of interest" description="Disordered" evidence="8">
    <location>
        <begin position="15"/>
        <end position="36"/>
    </location>
</feature>
<feature type="domain" description="FAM171 C-terminal" evidence="11">
    <location>
        <begin position="480"/>
        <end position="542"/>
    </location>
</feature>
<name>A0A6P3GGP2_BISBB</name>
<evidence type="ECO:0000256" key="8">
    <source>
        <dbReference type="SAM" id="MobiDB-lite"/>
    </source>
</evidence>
<evidence type="ECO:0000256" key="1">
    <source>
        <dbReference type="ARBA" id="ARBA00004479"/>
    </source>
</evidence>
<dbReference type="KEGG" id="bbis:104983024"/>
<protein>
    <submittedName>
        <fullName evidence="13">Protein FAM171A2</fullName>
    </submittedName>
</protein>
<gene>
    <name evidence="13" type="primary">FAM171A2</name>
</gene>